<reference evidence="1" key="1">
    <citation type="journal article" date="2020" name="Fungal Divers.">
        <title>Resolving the Mortierellaceae phylogeny through synthesis of multi-gene phylogenetics and phylogenomics.</title>
        <authorList>
            <person name="Vandepol N."/>
            <person name="Liber J."/>
            <person name="Desiro A."/>
            <person name="Na H."/>
            <person name="Kennedy M."/>
            <person name="Barry K."/>
            <person name="Grigoriev I.V."/>
            <person name="Miller A.N."/>
            <person name="O'Donnell K."/>
            <person name="Stajich J.E."/>
            <person name="Bonito G."/>
        </authorList>
    </citation>
    <scope>NUCLEOTIDE SEQUENCE</scope>
    <source>
        <strain evidence="1">NRRL 2591</strain>
    </source>
</reference>
<organism evidence="1 2">
    <name type="scientific">Mortierella hygrophila</name>
    <dbReference type="NCBI Taxonomy" id="979708"/>
    <lineage>
        <taxon>Eukaryota</taxon>
        <taxon>Fungi</taxon>
        <taxon>Fungi incertae sedis</taxon>
        <taxon>Mucoromycota</taxon>
        <taxon>Mortierellomycotina</taxon>
        <taxon>Mortierellomycetes</taxon>
        <taxon>Mortierellales</taxon>
        <taxon>Mortierellaceae</taxon>
        <taxon>Mortierella</taxon>
    </lineage>
</organism>
<gene>
    <name evidence="1" type="ORF">EC957_010927</name>
</gene>
<accession>A0A9P6K470</accession>
<evidence type="ECO:0000313" key="1">
    <source>
        <dbReference type="EMBL" id="KAF9545511.1"/>
    </source>
</evidence>
<dbReference type="EMBL" id="JAAAXW010000071">
    <property type="protein sequence ID" value="KAF9545511.1"/>
    <property type="molecule type" value="Genomic_DNA"/>
</dbReference>
<evidence type="ECO:0000313" key="2">
    <source>
        <dbReference type="Proteomes" id="UP000723463"/>
    </source>
</evidence>
<sequence length="107" mass="11810">MPRSFASPVKPRNNKRLTIQRMPCSELDTGKQRAKRLQDLAILLSTIDTQVSNATACITTLFSRCKTVVLGIHRRATEAINITNTTYTIDITNATNTTSTEILSEVG</sequence>
<comment type="caution">
    <text evidence="1">The sequence shown here is derived from an EMBL/GenBank/DDBJ whole genome shotgun (WGS) entry which is preliminary data.</text>
</comment>
<protein>
    <submittedName>
        <fullName evidence="1">Uncharacterized protein</fullName>
    </submittedName>
</protein>
<keyword evidence="2" id="KW-1185">Reference proteome</keyword>
<name>A0A9P6K470_9FUNG</name>
<dbReference type="AlphaFoldDB" id="A0A9P6K470"/>
<proteinExistence type="predicted"/>
<dbReference type="Proteomes" id="UP000723463">
    <property type="component" value="Unassembled WGS sequence"/>
</dbReference>